<dbReference type="InterPro" id="IPR001209">
    <property type="entry name" value="Ribosomal_uS14"/>
</dbReference>
<evidence type="ECO:0000256" key="5">
    <source>
        <dbReference type="ARBA" id="ARBA00035167"/>
    </source>
</evidence>
<evidence type="ECO:0000256" key="3">
    <source>
        <dbReference type="ARBA" id="ARBA00022980"/>
    </source>
</evidence>
<accession>A0A8D0DTR0</accession>
<dbReference type="Gene3D" id="4.10.830.10">
    <property type="entry name" value="30s Ribosomal Protein S14, Chain N"/>
    <property type="match status" value="1"/>
</dbReference>
<dbReference type="GO" id="GO:0003735">
    <property type="term" value="F:structural constituent of ribosome"/>
    <property type="evidence" value="ECO:0007669"/>
    <property type="project" value="InterPro"/>
</dbReference>
<dbReference type="Ensembl" id="ENSSMRT00000025357.1">
    <property type="protein sequence ID" value="ENSSMRP00000021645.1"/>
    <property type="gene ID" value="ENSSMRG00000016846.1"/>
</dbReference>
<dbReference type="Pfam" id="PF00253">
    <property type="entry name" value="Ribosomal_S14"/>
    <property type="match status" value="1"/>
</dbReference>
<evidence type="ECO:0000256" key="2">
    <source>
        <dbReference type="ARBA" id="ARBA00011542"/>
    </source>
</evidence>
<dbReference type="NCBIfam" id="NF004424">
    <property type="entry name" value="PRK05766.1"/>
    <property type="match status" value="1"/>
</dbReference>
<dbReference type="Proteomes" id="UP000694421">
    <property type="component" value="Unplaced"/>
</dbReference>
<dbReference type="GeneTree" id="ENSGT00940000154720"/>
<evidence type="ECO:0000256" key="7">
    <source>
        <dbReference type="ARBA" id="ARBA00045746"/>
    </source>
</evidence>
<dbReference type="FunFam" id="4.10.830.10:FF:000002">
    <property type="entry name" value="40S ribosomal protein S29"/>
    <property type="match status" value="1"/>
</dbReference>
<reference evidence="8" key="2">
    <citation type="submission" date="2025-09" db="UniProtKB">
        <authorList>
            <consortium name="Ensembl"/>
        </authorList>
    </citation>
    <scope>IDENTIFICATION</scope>
</reference>
<evidence type="ECO:0000256" key="6">
    <source>
        <dbReference type="ARBA" id="ARBA00035455"/>
    </source>
</evidence>
<dbReference type="GO" id="GO:0008270">
    <property type="term" value="F:zinc ion binding"/>
    <property type="evidence" value="ECO:0007669"/>
    <property type="project" value="InterPro"/>
</dbReference>
<sequence>MAANLFHEDLFEIFMPSQKFGQDLCSCRVCSNRHGLIRKYGLNLCWQCFRQYAKDVGFIQLDQAEGFT</sequence>
<evidence type="ECO:0000256" key="1">
    <source>
        <dbReference type="ARBA" id="ARBA00009083"/>
    </source>
</evidence>
<dbReference type="GO" id="GO:0002181">
    <property type="term" value="P:cytoplasmic translation"/>
    <property type="evidence" value="ECO:0007669"/>
    <property type="project" value="TreeGrafter"/>
</dbReference>
<dbReference type="PANTHER" id="PTHR12010">
    <property type="entry name" value="40S RIBOSOMAL PROTEIN S29"/>
    <property type="match status" value="1"/>
</dbReference>
<dbReference type="PANTHER" id="PTHR12010:SF2">
    <property type="entry name" value="40S RIBOSOMAL PROTEIN S29"/>
    <property type="match status" value="1"/>
</dbReference>
<dbReference type="InterPro" id="IPR039744">
    <property type="entry name" value="RIbosomal_uS14_euk_arc"/>
</dbReference>
<keyword evidence="4" id="KW-0687">Ribonucleoprotein</keyword>
<keyword evidence="9" id="KW-1185">Reference proteome</keyword>
<evidence type="ECO:0000256" key="4">
    <source>
        <dbReference type="ARBA" id="ARBA00023274"/>
    </source>
</evidence>
<dbReference type="GO" id="GO:0022627">
    <property type="term" value="C:cytosolic small ribosomal subunit"/>
    <property type="evidence" value="ECO:0007669"/>
    <property type="project" value="TreeGrafter"/>
</dbReference>
<reference evidence="8" key="1">
    <citation type="submission" date="2025-08" db="UniProtKB">
        <authorList>
            <consortium name="Ensembl"/>
        </authorList>
    </citation>
    <scope>IDENTIFICATION</scope>
</reference>
<name>A0A8D0DTR0_SALMN</name>
<comment type="similarity">
    <text evidence="1">Belongs to the universal ribosomal protein uS14 family.</text>
</comment>
<comment type="subunit">
    <text evidence="2">Component of the 40S small ribosomal subunit.</text>
</comment>
<dbReference type="AlphaFoldDB" id="A0A8D0DTR0"/>
<proteinExistence type="inferred from homology"/>
<evidence type="ECO:0000313" key="9">
    <source>
        <dbReference type="Proteomes" id="UP000694421"/>
    </source>
</evidence>
<keyword evidence="3" id="KW-0689">Ribosomal protein</keyword>
<evidence type="ECO:0000313" key="8">
    <source>
        <dbReference type="Ensembl" id="ENSSMRP00000021645.1"/>
    </source>
</evidence>
<organism evidence="8 9">
    <name type="scientific">Salvator merianae</name>
    <name type="common">Argentine black and white tegu</name>
    <name type="synonym">Tupinambis merianae</name>
    <dbReference type="NCBI Taxonomy" id="96440"/>
    <lineage>
        <taxon>Eukaryota</taxon>
        <taxon>Metazoa</taxon>
        <taxon>Chordata</taxon>
        <taxon>Craniata</taxon>
        <taxon>Vertebrata</taxon>
        <taxon>Euteleostomi</taxon>
        <taxon>Lepidosauria</taxon>
        <taxon>Squamata</taxon>
        <taxon>Bifurcata</taxon>
        <taxon>Unidentata</taxon>
        <taxon>Episquamata</taxon>
        <taxon>Laterata</taxon>
        <taxon>Teiioidea</taxon>
        <taxon>Teiidae</taxon>
        <taxon>Salvator</taxon>
    </lineage>
</organism>
<protein>
    <recommendedName>
        <fullName evidence="5">Small ribosomal subunit protein uS14</fullName>
    </recommendedName>
    <alternativeName>
        <fullName evidence="6">40S ribosomal protein S29</fullName>
    </alternativeName>
</protein>
<dbReference type="OMA" id="QSCHICL"/>
<dbReference type="InterPro" id="IPR043140">
    <property type="entry name" value="Ribosomal_uS14_sf"/>
</dbReference>
<comment type="function">
    <text evidence="7">Component of the small ribosomal subunit. The ribosome is a large ribonucleoprotein complex responsible for the synthesis of proteins in the cell.</text>
</comment>